<keyword evidence="2" id="KW-0012">Acyltransferase</keyword>
<dbReference type="EC" id="2.3.1.-" evidence="2"/>
<dbReference type="InterPro" id="IPR000182">
    <property type="entry name" value="GNAT_dom"/>
</dbReference>
<dbReference type="Proteomes" id="UP000182373">
    <property type="component" value="Chromosome"/>
</dbReference>
<dbReference type="Gene3D" id="3.40.630.30">
    <property type="match status" value="1"/>
</dbReference>
<accession>A0AAC9P8P4</accession>
<protein>
    <submittedName>
        <fullName evidence="2">Acetyltransferase, GNAT family</fullName>
        <ecNumber evidence="2">2.3.1.-</ecNumber>
    </submittedName>
</protein>
<evidence type="ECO:0000313" key="2">
    <source>
        <dbReference type="EMBL" id="APH54741.1"/>
    </source>
</evidence>
<sequence>MEQVRHLAFGRSPQYARIMSQTSSSSPSLRIETLSGEALVPVLPALARLRLSVFRTWPYLYDGDQAYEQRYLQTYVRSPGAGVVLAWDGERAVGASTCLPMVEEEENVSEPFRKRGWDPARFFYFGESVLLPEYRGGGVGVAFFREREAHAKRVSNCDYATFCSVKRPENHPSRPADWVPLHEFWTRRGFTPFPSLTCRMSWKDVGEPEETEKELTFWIKSLSGAPLPEESPV</sequence>
<gene>
    <name evidence="2" type="ORF">GbCGDNIH9_1439</name>
</gene>
<dbReference type="EMBL" id="CP018191">
    <property type="protein sequence ID" value="APH54741.1"/>
    <property type="molecule type" value="Genomic_DNA"/>
</dbReference>
<dbReference type="InterPro" id="IPR016181">
    <property type="entry name" value="Acyl_CoA_acyltransferase"/>
</dbReference>
<dbReference type="AlphaFoldDB" id="A0AAC9P8P4"/>
<reference evidence="3" key="1">
    <citation type="submission" date="2016-11" db="EMBL/GenBank/DDBJ databases">
        <title>Comparative genomic and phenotypic analysis of Granulibacter bethesdensis clinical isolates from patients with chronic granulomatous disease.</title>
        <authorList>
            <person name="Zarember K.A."/>
            <person name="Porcella S.F."/>
            <person name="Chu J."/>
            <person name="Ding L."/>
            <person name="Dahlstrom E."/>
            <person name="Barbian K."/>
            <person name="Martens C."/>
            <person name="Sykora L."/>
            <person name="Kramer S."/>
            <person name="Pettinato A.M."/>
            <person name="Hong H."/>
            <person name="Wald G."/>
            <person name="Berg L.J."/>
            <person name="Rogge L.S."/>
            <person name="Greenberg D.E."/>
            <person name="Falcone E.L."/>
            <person name="Neves J.F."/>
            <person name="Simoes M.J."/>
            <person name="Casal M."/>
            <person name="Rodriguez-Lopez F.C."/>
            <person name="Zelazny A."/>
            <person name="Gallin J.I."/>
            <person name="Holland S.M."/>
        </authorList>
    </citation>
    <scope>NUCLEOTIDE SEQUENCE [LARGE SCALE GENOMIC DNA]</scope>
    <source>
        <strain evidence="3">NIH9.1</strain>
    </source>
</reference>
<proteinExistence type="predicted"/>
<feature type="domain" description="N-acetyltransferase" evidence="1">
    <location>
        <begin position="58"/>
        <end position="174"/>
    </location>
</feature>
<evidence type="ECO:0000259" key="1">
    <source>
        <dbReference type="Pfam" id="PF00583"/>
    </source>
</evidence>
<keyword evidence="2" id="KW-0808">Transferase</keyword>
<dbReference type="Pfam" id="PF00583">
    <property type="entry name" value="Acetyltransf_1"/>
    <property type="match status" value="1"/>
</dbReference>
<evidence type="ECO:0000313" key="3">
    <source>
        <dbReference type="Proteomes" id="UP000182373"/>
    </source>
</evidence>
<name>A0AAC9P8P4_9PROT</name>
<dbReference type="GO" id="GO:0016747">
    <property type="term" value="F:acyltransferase activity, transferring groups other than amino-acyl groups"/>
    <property type="evidence" value="ECO:0007669"/>
    <property type="project" value="InterPro"/>
</dbReference>
<organism evidence="2 3">
    <name type="scientific">Granulibacter bethesdensis</name>
    <dbReference type="NCBI Taxonomy" id="364410"/>
    <lineage>
        <taxon>Bacteria</taxon>
        <taxon>Pseudomonadati</taxon>
        <taxon>Pseudomonadota</taxon>
        <taxon>Alphaproteobacteria</taxon>
        <taxon>Acetobacterales</taxon>
        <taxon>Acetobacteraceae</taxon>
        <taxon>Granulibacter</taxon>
    </lineage>
</organism>
<dbReference type="SUPFAM" id="SSF55729">
    <property type="entry name" value="Acyl-CoA N-acyltransferases (Nat)"/>
    <property type="match status" value="1"/>
</dbReference>